<dbReference type="InterPro" id="IPR000843">
    <property type="entry name" value="HTH_LacI"/>
</dbReference>
<evidence type="ECO:0000256" key="1">
    <source>
        <dbReference type="ARBA" id="ARBA00023015"/>
    </source>
</evidence>
<sequence>MADVAALAGVSSQTVSRVSMGLDNVRPATRDKVLAAMEQLGYAPNSAARALRYGTFGTIGMIAHRLARTGESRTVEAVVEAARVEGYTVTLVDLESPTSDDMTAAVARLGHQAIDGLVIVRAETAGPETLSLPPGLPVVVSDSRFVGHHPAVGADQTAGARSAVEHLLGLGHRTVHHVSGPEGSGPAQMRIDAWRAALEAAGREVPAVVRGDWSAASGYEAGLRLARDPGVTAVFCANDETATGLLHALHEAGRSVPEDISVVGFDDIYLAEQLWPPLTTVAQDFREIGRRLVDLLLQQVRDDEVLTDVHQVVPTRLVVRQSTSTPRSG</sequence>
<dbReference type="SUPFAM" id="SSF47413">
    <property type="entry name" value="lambda repressor-like DNA-binding domains"/>
    <property type="match status" value="1"/>
</dbReference>
<dbReference type="Pfam" id="PF00356">
    <property type="entry name" value="LacI"/>
    <property type="match status" value="1"/>
</dbReference>
<dbReference type="Gene3D" id="3.40.50.2300">
    <property type="match status" value="2"/>
</dbReference>
<keyword evidence="2 5" id="KW-0238">DNA-binding</keyword>
<evidence type="ECO:0000313" key="6">
    <source>
        <dbReference type="Proteomes" id="UP001651050"/>
    </source>
</evidence>
<reference evidence="5 6" key="1">
    <citation type="submission" date="2022-02" db="EMBL/GenBank/DDBJ databases">
        <title>The car tank lid bacteriome: a reservoir of bacteria with potential in bioremediation of fuel.</title>
        <authorList>
            <person name="Vidal-Verdu A."/>
            <person name="Gomez-Martinez D."/>
            <person name="Latorre-Perez A."/>
            <person name="Pereto J."/>
            <person name="Porcar M."/>
        </authorList>
    </citation>
    <scope>NUCLEOTIDE SEQUENCE [LARGE SCALE GENOMIC DNA]</scope>
    <source>
        <strain evidence="5 6">4D.3</strain>
    </source>
</reference>
<dbReference type="RefSeq" id="WP_416343979.1">
    <property type="nucleotide sequence ID" value="NZ_JALQCY010000003.1"/>
</dbReference>
<dbReference type="PROSITE" id="PS50932">
    <property type="entry name" value="HTH_LACI_2"/>
    <property type="match status" value="1"/>
</dbReference>
<dbReference type="SMART" id="SM00354">
    <property type="entry name" value="HTH_LACI"/>
    <property type="match status" value="1"/>
</dbReference>
<dbReference type="InterPro" id="IPR028082">
    <property type="entry name" value="Peripla_BP_I"/>
</dbReference>
<dbReference type="InterPro" id="IPR046335">
    <property type="entry name" value="LacI/GalR-like_sensor"/>
</dbReference>
<dbReference type="EMBL" id="JALQCY010000003">
    <property type="protein sequence ID" value="MCK9794124.1"/>
    <property type="molecule type" value="Genomic_DNA"/>
</dbReference>
<evidence type="ECO:0000259" key="4">
    <source>
        <dbReference type="PROSITE" id="PS50932"/>
    </source>
</evidence>
<dbReference type="Proteomes" id="UP001651050">
    <property type="component" value="Unassembled WGS sequence"/>
</dbReference>
<accession>A0ABT0J3Y9</accession>
<dbReference type="CDD" id="cd01392">
    <property type="entry name" value="HTH_LacI"/>
    <property type="match status" value="1"/>
</dbReference>
<proteinExistence type="predicted"/>
<organism evidence="5 6">
    <name type="scientific">Isoptericola peretonis</name>
    <dbReference type="NCBI Taxonomy" id="2918523"/>
    <lineage>
        <taxon>Bacteria</taxon>
        <taxon>Bacillati</taxon>
        <taxon>Actinomycetota</taxon>
        <taxon>Actinomycetes</taxon>
        <taxon>Micrococcales</taxon>
        <taxon>Promicromonosporaceae</taxon>
        <taxon>Isoptericola</taxon>
    </lineage>
</organism>
<dbReference type="Pfam" id="PF13377">
    <property type="entry name" value="Peripla_BP_3"/>
    <property type="match status" value="1"/>
</dbReference>
<dbReference type="CDD" id="cd01574">
    <property type="entry name" value="PBP1_LacI"/>
    <property type="match status" value="1"/>
</dbReference>
<dbReference type="PANTHER" id="PTHR30146:SF153">
    <property type="entry name" value="LACTOSE OPERON REPRESSOR"/>
    <property type="match status" value="1"/>
</dbReference>
<protein>
    <submittedName>
        <fullName evidence="5">LacI family DNA-binding transcriptional regulator</fullName>
    </submittedName>
</protein>
<evidence type="ECO:0000256" key="3">
    <source>
        <dbReference type="ARBA" id="ARBA00023163"/>
    </source>
</evidence>
<feature type="domain" description="HTH lacI-type" evidence="4">
    <location>
        <begin position="1"/>
        <end position="53"/>
    </location>
</feature>
<keyword evidence="1" id="KW-0805">Transcription regulation</keyword>
<comment type="caution">
    <text evidence="5">The sequence shown here is derived from an EMBL/GenBank/DDBJ whole genome shotgun (WGS) entry which is preliminary data.</text>
</comment>
<dbReference type="GO" id="GO:0003677">
    <property type="term" value="F:DNA binding"/>
    <property type="evidence" value="ECO:0007669"/>
    <property type="project" value="UniProtKB-KW"/>
</dbReference>
<dbReference type="InterPro" id="IPR010982">
    <property type="entry name" value="Lambda_DNA-bd_dom_sf"/>
</dbReference>
<name>A0ABT0J3Y9_9MICO</name>
<dbReference type="PANTHER" id="PTHR30146">
    <property type="entry name" value="LACI-RELATED TRANSCRIPTIONAL REPRESSOR"/>
    <property type="match status" value="1"/>
</dbReference>
<gene>
    <name evidence="5" type="ORF">M1843_10240</name>
</gene>
<evidence type="ECO:0000313" key="5">
    <source>
        <dbReference type="EMBL" id="MCK9794124.1"/>
    </source>
</evidence>
<keyword evidence="3" id="KW-0804">Transcription</keyword>
<dbReference type="Gene3D" id="1.10.260.40">
    <property type="entry name" value="lambda repressor-like DNA-binding domains"/>
    <property type="match status" value="1"/>
</dbReference>
<evidence type="ECO:0000256" key="2">
    <source>
        <dbReference type="ARBA" id="ARBA00023125"/>
    </source>
</evidence>
<dbReference type="SUPFAM" id="SSF53822">
    <property type="entry name" value="Periplasmic binding protein-like I"/>
    <property type="match status" value="1"/>
</dbReference>
<keyword evidence="6" id="KW-1185">Reference proteome</keyword>